<dbReference type="Gene3D" id="2.40.180.10">
    <property type="entry name" value="Catalase core domain"/>
    <property type="match status" value="1"/>
</dbReference>
<dbReference type="Gene3D" id="3.40.50.880">
    <property type="match status" value="1"/>
</dbReference>
<dbReference type="InterPro" id="IPR043156">
    <property type="entry name" value="Catalase_clade2_helical"/>
</dbReference>
<dbReference type="GO" id="GO:0004096">
    <property type="term" value="F:catalase activity"/>
    <property type="evidence" value="ECO:0007669"/>
    <property type="project" value="UniProtKB-EC"/>
</dbReference>
<evidence type="ECO:0000256" key="7">
    <source>
        <dbReference type="ARBA" id="ARBA00023002"/>
    </source>
</evidence>
<keyword evidence="8" id="KW-0408">Iron</keyword>
<dbReference type="GO" id="GO:0005829">
    <property type="term" value="C:cytosol"/>
    <property type="evidence" value="ECO:0007669"/>
    <property type="project" value="TreeGrafter"/>
</dbReference>
<keyword evidence="4" id="KW-0575">Peroxidase</keyword>
<sequence length="371" mass="40901">MYAIENGAFPEWDFGVQIIPEEDEHKFDFDLLDPTKLVPEEEVPVELVGTLTLNRNPDNFFAETEQIAFHPGHLVPGIDFTNDPLLQGRLFSYTDTQLSRLGSPNFHEIPINRSINTVHNNQRDGHMRQQIVKGKVSYEPNSIGGGCPFQAMWKDGGFTSQEERIDGKKVSARSKSFVDHYSQTKLFYNSQSTPEKKHLQNALIFELSKVTIPERVVGQLVFIDKDLAALVAQKVGVNVTKLKQPNGSIPADADLKSLQSKEREPATKTSNALSMQNTVKDSIKSRIIGFIMEDGVNASDVNSLKSKLEKSGAVVQIISGSLAAIKANDGTIFEPKHSLANTASVCFDALYIASGKKSAENLLNSENRPGT</sequence>
<dbReference type="PANTHER" id="PTHR42821:SF1">
    <property type="entry name" value="CATALASE-B"/>
    <property type="match status" value="1"/>
</dbReference>
<evidence type="ECO:0000256" key="8">
    <source>
        <dbReference type="ARBA" id="ARBA00023004"/>
    </source>
</evidence>
<dbReference type="InterPro" id="IPR029062">
    <property type="entry name" value="Class_I_gatase-like"/>
</dbReference>
<keyword evidence="7" id="KW-0560">Oxidoreductase</keyword>
<keyword evidence="13" id="KW-1185">Reference proteome</keyword>
<reference evidence="12 13" key="1">
    <citation type="journal article" date="2006" name="Int. J. Syst. Evol. Microbiol.">
        <title>Chryseobacterium hispanicum sp. nov., isolated from the drinking water distribution system of Sevilla, Spain.</title>
        <authorList>
            <person name="Gallego V."/>
            <person name="Garcia M.T."/>
            <person name="Ventosa A."/>
        </authorList>
    </citation>
    <scope>NUCLEOTIDE SEQUENCE [LARGE SCALE GENOMIC DNA]</scope>
    <source>
        <strain evidence="12 13">KCTC 22104</strain>
    </source>
</reference>
<dbReference type="GO" id="GO:0046872">
    <property type="term" value="F:metal ion binding"/>
    <property type="evidence" value="ECO:0007669"/>
    <property type="project" value="UniProtKB-KW"/>
</dbReference>
<dbReference type="PROSITE" id="PS00437">
    <property type="entry name" value="CATALASE_1"/>
    <property type="match status" value="1"/>
</dbReference>
<dbReference type="SUPFAM" id="SSF52317">
    <property type="entry name" value="Class I glutamine amidotransferase-like"/>
    <property type="match status" value="1"/>
</dbReference>
<dbReference type="InterPro" id="IPR002226">
    <property type="entry name" value="Catalase_haem_BS"/>
</dbReference>
<dbReference type="InterPro" id="IPR020835">
    <property type="entry name" value="Catalase_sf"/>
</dbReference>
<feature type="compositionally biased region" description="Basic and acidic residues" evidence="10">
    <location>
        <begin position="253"/>
        <end position="266"/>
    </location>
</feature>
<feature type="domain" description="Catalase core" evidence="11">
    <location>
        <begin position="1"/>
        <end position="147"/>
    </location>
</feature>
<dbReference type="PRINTS" id="PR00067">
    <property type="entry name" value="CATALASE"/>
</dbReference>
<organism evidence="12 13">
    <name type="scientific">Epilithonimonas hispanica</name>
    <dbReference type="NCBI Taxonomy" id="358687"/>
    <lineage>
        <taxon>Bacteria</taxon>
        <taxon>Pseudomonadati</taxon>
        <taxon>Bacteroidota</taxon>
        <taxon>Flavobacteriia</taxon>
        <taxon>Flavobacteriales</taxon>
        <taxon>Weeksellaceae</taxon>
        <taxon>Chryseobacterium group</taxon>
        <taxon>Epilithonimonas</taxon>
    </lineage>
</organism>
<dbReference type="EMBL" id="QNUG01000035">
    <property type="protein sequence ID" value="REC68185.1"/>
    <property type="molecule type" value="Genomic_DNA"/>
</dbReference>
<evidence type="ECO:0000256" key="9">
    <source>
        <dbReference type="ARBA" id="ARBA00023324"/>
    </source>
</evidence>
<dbReference type="RefSeq" id="WP_116036336.1">
    <property type="nucleotide sequence ID" value="NZ_JBHLVV010000093.1"/>
</dbReference>
<evidence type="ECO:0000259" key="11">
    <source>
        <dbReference type="SMART" id="SM01060"/>
    </source>
</evidence>
<evidence type="ECO:0000313" key="13">
    <source>
        <dbReference type="Proteomes" id="UP000256326"/>
    </source>
</evidence>
<dbReference type="PROSITE" id="PS51402">
    <property type="entry name" value="CATALASE_3"/>
    <property type="match status" value="1"/>
</dbReference>
<dbReference type="InterPro" id="IPR011614">
    <property type="entry name" value="Catalase_core"/>
</dbReference>
<comment type="cofactor">
    <cofactor evidence="1">
        <name>heme</name>
        <dbReference type="ChEBI" id="CHEBI:30413"/>
    </cofactor>
</comment>
<evidence type="ECO:0000256" key="4">
    <source>
        <dbReference type="ARBA" id="ARBA00022559"/>
    </source>
</evidence>
<dbReference type="SMART" id="SM01060">
    <property type="entry name" value="Catalase"/>
    <property type="match status" value="1"/>
</dbReference>
<dbReference type="GO" id="GO:0006979">
    <property type="term" value="P:response to oxidative stress"/>
    <property type="evidence" value="ECO:0007669"/>
    <property type="project" value="InterPro"/>
</dbReference>
<keyword evidence="6" id="KW-0479">Metal-binding</keyword>
<accession>A0A3D9CQV7</accession>
<dbReference type="Gene3D" id="1.20.1370.20">
    <property type="match status" value="1"/>
</dbReference>
<gene>
    <name evidence="12" type="ORF">DRF58_14005</name>
</gene>
<dbReference type="GO" id="GO:0020037">
    <property type="term" value="F:heme binding"/>
    <property type="evidence" value="ECO:0007669"/>
    <property type="project" value="InterPro"/>
</dbReference>
<evidence type="ECO:0000256" key="1">
    <source>
        <dbReference type="ARBA" id="ARBA00001971"/>
    </source>
</evidence>
<dbReference type="Pfam" id="PF00199">
    <property type="entry name" value="Catalase"/>
    <property type="match status" value="1"/>
</dbReference>
<evidence type="ECO:0000256" key="10">
    <source>
        <dbReference type="SAM" id="MobiDB-lite"/>
    </source>
</evidence>
<evidence type="ECO:0000256" key="6">
    <source>
        <dbReference type="ARBA" id="ARBA00022723"/>
    </source>
</evidence>
<dbReference type="InterPro" id="IPR024712">
    <property type="entry name" value="Catalase_clade2"/>
</dbReference>
<feature type="region of interest" description="Disordered" evidence="10">
    <location>
        <begin position="250"/>
        <end position="273"/>
    </location>
</feature>
<dbReference type="GO" id="GO:0042744">
    <property type="term" value="P:hydrogen peroxide catabolic process"/>
    <property type="evidence" value="ECO:0007669"/>
    <property type="project" value="UniProtKB-KW"/>
</dbReference>
<dbReference type="Pfam" id="PF06628">
    <property type="entry name" value="Catalase-rel"/>
    <property type="match status" value="1"/>
</dbReference>
<name>A0A3D9CQV7_9FLAO</name>
<evidence type="ECO:0000256" key="5">
    <source>
        <dbReference type="ARBA" id="ARBA00022617"/>
    </source>
</evidence>
<evidence type="ECO:0000256" key="2">
    <source>
        <dbReference type="ARBA" id="ARBA00010660"/>
    </source>
</evidence>
<keyword evidence="9" id="KW-0376">Hydrogen peroxide</keyword>
<dbReference type="AlphaFoldDB" id="A0A3D9CQV7"/>
<dbReference type="Proteomes" id="UP000256326">
    <property type="component" value="Unassembled WGS sequence"/>
</dbReference>
<protein>
    <recommendedName>
        <fullName evidence="3">catalase</fullName>
        <ecNumber evidence="3">1.11.1.6</ecNumber>
    </recommendedName>
</protein>
<dbReference type="SUPFAM" id="SSF56634">
    <property type="entry name" value="Heme-dependent catalase-like"/>
    <property type="match status" value="1"/>
</dbReference>
<evidence type="ECO:0000313" key="12">
    <source>
        <dbReference type="EMBL" id="REC68185.1"/>
    </source>
</evidence>
<comment type="caution">
    <text evidence="12">The sequence shown here is derived from an EMBL/GenBank/DDBJ whole genome shotgun (WGS) entry which is preliminary data.</text>
</comment>
<dbReference type="OrthoDB" id="9760293at2"/>
<proteinExistence type="inferred from homology"/>
<dbReference type="EC" id="1.11.1.6" evidence="3"/>
<dbReference type="PANTHER" id="PTHR42821">
    <property type="entry name" value="CATALASE"/>
    <property type="match status" value="1"/>
</dbReference>
<keyword evidence="5" id="KW-0349">Heme</keyword>
<dbReference type="InterPro" id="IPR018028">
    <property type="entry name" value="Catalase"/>
</dbReference>
<evidence type="ECO:0000256" key="3">
    <source>
        <dbReference type="ARBA" id="ARBA00012314"/>
    </source>
</evidence>
<comment type="similarity">
    <text evidence="2">Belongs to the catalase family. HPII subfamily.</text>
</comment>
<dbReference type="InterPro" id="IPR010582">
    <property type="entry name" value="Catalase_immune_responsive"/>
</dbReference>